<feature type="domain" description="DUF4394" evidence="1">
    <location>
        <begin position="316"/>
        <end position="546"/>
    </location>
</feature>
<keyword evidence="3" id="KW-1185">Reference proteome</keyword>
<dbReference type="Proteomes" id="UP001204142">
    <property type="component" value="Unassembled WGS sequence"/>
</dbReference>
<proteinExistence type="predicted"/>
<dbReference type="PROSITE" id="PS51257">
    <property type="entry name" value="PROKAR_LIPOPROTEIN"/>
    <property type="match status" value="1"/>
</dbReference>
<evidence type="ECO:0000313" key="2">
    <source>
        <dbReference type="EMBL" id="MCQ8895023.1"/>
    </source>
</evidence>
<evidence type="ECO:0000313" key="3">
    <source>
        <dbReference type="Proteomes" id="UP001204142"/>
    </source>
</evidence>
<dbReference type="InterPro" id="IPR011047">
    <property type="entry name" value="Quinoprotein_ADH-like_sf"/>
</dbReference>
<protein>
    <submittedName>
        <fullName evidence="2">DUF4394 domain-containing protein</fullName>
    </submittedName>
</protein>
<organism evidence="2 3">
    <name type="scientific">Limnobacter humi</name>
    <dbReference type="NCBI Taxonomy" id="1778671"/>
    <lineage>
        <taxon>Bacteria</taxon>
        <taxon>Pseudomonadati</taxon>
        <taxon>Pseudomonadota</taxon>
        <taxon>Betaproteobacteria</taxon>
        <taxon>Burkholderiales</taxon>
        <taxon>Burkholderiaceae</taxon>
        <taxon>Limnobacter</taxon>
    </lineage>
</organism>
<gene>
    <name evidence="2" type="ORF">NQT62_01060</name>
</gene>
<comment type="caution">
    <text evidence="2">The sequence shown here is derived from an EMBL/GenBank/DDBJ whole genome shotgun (WGS) entry which is preliminary data.</text>
</comment>
<feature type="domain" description="DUF4394" evidence="1">
    <location>
        <begin position="43"/>
        <end position="272"/>
    </location>
</feature>
<dbReference type="Pfam" id="PF14339">
    <property type="entry name" value="DUF4394"/>
    <property type="match status" value="2"/>
</dbReference>
<reference evidence="2 3" key="1">
    <citation type="submission" date="2022-07" db="EMBL/GenBank/DDBJ databases">
        <authorList>
            <person name="Xamxidin M."/>
            <person name="Wu M."/>
        </authorList>
    </citation>
    <scope>NUCLEOTIDE SEQUENCE [LARGE SCALE GENOMIC DNA]</scope>
    <source>
        <strain evidence="2 3">NBRC 111650</strain>
    </source>
</reference>
<sequence>MKTFKKTWVAMAAASVLLAGCLGSGNSPRSQGDVVVLTTSNDLLTFNRTTPNDIRTRVTVTGLLSGDSFIGMDFRPRDRKLYAVARTLPGNGGRLYTIDTNTGVATVVATLTAATGSTYTTLDPAATVFGVDFNPLADALRVITNTGQNLRIVLNAGGGNGVGSTFEDGDINRTDASVTPFADSATAYTNSFDGTTSTRMFNIDVRNGNLIQQTVPNNGTSVVAAPLFAAATTIQSIGEFDVDGSNNQGYALMQVAGNLTFYRIALPDSTATLPVAGPAATAVGVVPVSGVVGMSLALPTAPEVVVLDGSTAGAQRLVKFGVRTPNTATTVNITGVASGERLLSMDYRPSNGKLYALSSAGKIYVIDASSGAATLGSTLSAATAIVNGLADGKQYTIDFNPAADALRIVSTPGATDTTSSNLRVPGAGLESTGATTTDTALSGGTAGFAITQVAYTNSFTGPAPAATRLFDLDAVNNQLLQQTNANGGTLALIGSTTQTFNRYGGFNIAGGDNGMRLVAGRTGTTGVFSLFNVDLATGAVAAATAASGTNEIGTGATQATDVQALTVRF</sequence>
<dbReference type="InterPro" id="IPR025507">
    <property type="entry name" value="DUF4394"/>
</dbReference>
<evidence type="ECO:0000259" key="1">
    <source>
        <dbReference type="Pfam" id="PF14339"/>
    </source>
</evidence>
<name>A0ABT1WBY0_9BURK</name>
<dbReference type="EMBL" id="JANIGO010000001">
    <property type="protein sequence ID" value="MCQ8895023.1"/>
    <property type="molecule type" value="Genomic_DNA"/>
</dbReference>
<dbReference type="SUPFAM" id="SSF50998">
    <property type="entry name" value="Quinoprotein alcohol dehydrogenase-like"/>
    <property type="match status" value="1"/>
</dbReference>
<accession>A0ABT1WBY0</accession>
<dbReference type="RefSeq" id="WP_256762683.1">
    <property type="nucleotide sequence ID" value="NZ_JANIGO010000001.1"/>
</dbReference>